<evidence type="ECO:0000259" key="2">
    <source>
        <dbReference type="Pfam" id="PF03795"/>
    </source>
</evidence>
<name>A0A1A7C3P6_9BURK</name>
<accession>A0A1A7C3P6</accession>
<sequence length="99" mass="10791">MIFVFHLTDKPDSGQLRTSVRPEHKAYLGLQAERMAFAGPLTSDDGATMIGSLLAIDFPDRAAAESWLANEPFTRAGLYGAVSIHAFNNLWPQKVGFPA</sequence>
<evidence type="ECO:0000313" key="4">
    <source>
        <dbReference type="Proteomes" id="UP000092713"/>
    </source>
</evidence>
<dbReference type="InterPro" id="IPR051807">
    <property type="entry name" value="Sec-metab_biosynth-assoc"/>
</dbReference>
<reference evidence="3 4" key="1">
    <citation type="submission" date="2016-04" db="EMBL/GenBank/DDBJ databases">
        <title>Draft genome sequence of Janthinobacterium psychrotolerans sp. nov., isolated from freshwater sediments in Denmark.</title>
        <authorList>
            <person name="Gong X."/>
            <person name="Skrivergaard S."/>
            <person name="Korsgaard B.S."/>
            <person name="Schreiber L."/>
            <person name="Marshall I.P."/>
            <person name="Finster K."/>
            <person name="Schramm A."/>
        </authorList>
    </citation>
    <scope>NUCLEOTIDE SEQUENCE [LARGE SCALE GENOMIC DNA]</scope>
    <source>
        <strain evidence="3 4">S3-2</strain>
    </source>
</reference>
<dbReference type="EMBL" id="LOCQ01000054">
    <property type="protein sequence ID" value="OBV39345.1"/>
    <property type="molecule type" value="Genomic_DNA"/>
</dbReference>
<dbReference type="InterPro" id="IPR005545">
    <property type="entry name" value="YCII"/>
</dbReference>
<dbReference type="SUPFAM" id="SSF54909">
    <property type="entry name" value="Dimeric alpha+beta barrel"/>
    <property type="match status" value="1"/>
</dbReference>
<dbReference type="PATRIC" id="fig|1747903.4.peg.2929"/>
<dbReference type="AlphaFoldDB" id="A0A1A7C3P6"/>
<dbReference type="Pfam" id="PF03795">
    <property type="entry name" value="YCII"/>
    <property type="match status" value="1"/>
</dbReference>
<dbReference type="STRING" id="1747903.ASR47_1009160"/>
<evidence type="ECO:0000313" key="3">
    <source>
        <dbReference type="EMBL" id="OBV39345.1"/>
    </source>
</evidence>
<comment type="caution">
    <text evidence="3">The sequence shown here is derived from an EMBL/GenBank/DDBJ whole genome shotgun (WGS) entry which is preliminary data.</text>
</comment>
<dbReference type="Gene3D" id="3.30.70.1060">
    <property type="entry name" value="Dimeric alpha+beta barrel"/>
    <property type="match status" value="1"/>
</dbReference>
<dbReference type="OrthoDB" id="9797014at2"/>
<organism evidence="3 4">
    <name type="scientific">Janthinobacterium psychrotolerans</name>
    <dbReference type="NCBI Taxonomy" id="1747903"/>
    <lineage>
        <taxon>Bacteria</taxon>
        <taxon>Pseudomonadati</taxon>
        <taxon>Pseudomonadota</taxon>
        <taxon>Betaproteobacteria</taxon>
        <taxon>Burkholderiales</taxon>
        <taxon>Oxalobacteraceae</taxon>
        <taxon>Janthinobacterium</taxon>
    </lineage>
</organism>
<comment type="similarity">
    <text evidence="1">Belongs to the YciI family.</text>
</comment>
<dbReference type="PANTHER" id="PTHR33606:SF3">
    <property type="entry name" value="PROTEIN YCII"/>
    <property type="match status" value="1"/>
</dbReference>
<protein>
    <recommendedName>
        <fullName evidence="2">YCII-related domain-containing protein</fullName>
    </recommendedName>
</protein>
<proteinExistence type="inferred from homology"/>
<keyword evidence="4" id="KW-1185">Reference proteome</keyword>
<dbReference type="PANTHER" id="PTHR33606">
    <property type="entry name" value="PROTEIN YCII"/>
    <property type="match status" value="1"/>
</dbReference>
<dbReference type="InterPro" id="IPR011008">
    <property type="entry name" value="Dimeric_a/b-barrel"/>
</dbReference>
<dbReference type="Proteomes" id="UP000092713">
    <property type="component" value="Unassembled WGS sequence"/>
</dbReference>
<dbReference type="RefSeq" id="WP_065308105.1">
    <property type="nucleotide sequence ID" value="NZ_LOCQ01000054.1"/>
</dbReference>
<gene>
    <name evidence="3" type="ORF">ASR47_1009160</name>
</gene>
<evidence type="ECO:0000256" key="1">
    <source>
        <dbReference type="ARBA" id="ARBA00007689"/>
    </source>
</evidence>
<feature type="domain" description="YCII-related" evidence="2">
    <location>
        <begin position="1"/>
        <end position="87"/>
    </location>
</feature>